<feature type="chain" id="PRO_5041345906" description="Peptidase S1 domain-containing protein" evidence="7">
    <location>
        <begin position="16"/>
        <end position="276"/>
    </location>
</feature>
<evidence type="ECO:0000256" key="4">
    <source>
        <dbReference type="ARBA" id="ARBA00022825"/>
    </source>
</evidence>
<dbReference type="PANTHER" id="PTHR24276:SF91">
    <property type="entry name" value="AT26814P-RELATED"/>
    <property type="match status" value="1"/>
</dbReference>
<evidence type="ECO:0000259" key="8">
    <source>
        <dbReference type="PROSITE" id="PS50240"/>
    </source>
</evidence>
<proteinExistence type="inferred from homology"/>
<comment type="caution">
    <text evidence="9">The sequence shown here is derived from an EMBL/GenBank/DDBJ whole genome shotgun (WGS) entry which is preliminary data.</text>
</comment>
<evidence type="ECO:0000256" key="7">
    <source>
        <dbReference type="SAM" id="SignalP"/>
    </source>
</evidence>
<evidence type="ECO:0000313" key="10">
    <source>
        <dbReference type="Proteomes" id="UP001168821"/>
    </source>
</evidence>
<keyword evidence="7" id="KW-0732">Signal</keyword>
<keyword evidence="10" id="KW-1185">Reference proteome</keyword>
<dbReference type="GO" id="GO:0006508">
    <property type="term" value="P:proteolysis"/>
    <property type="evidence" value="ECO:0007669"/>
    <property type="project" value="UniProtKB-KW"/>
</dbReference>
<dbReference type="Pfam" id="PF00089">
    <property type="entry name" value="Trypsin"/>
    <property type="match status" value="1"/>
</dbReference>
<dbReference type="CDD" id="cd00190">
    <property type="entry name" value="Tryp_SPc"/>
    <property type="match status" value="1"/>
</dbReference>
<dbReference type="InterPro" id="IPR033116">
    <property type="entry name" value="TRYPSIN_SER"/>
</dbReference>
<evidence type="ECO:0000256" key="1">
    <source>
        <dbReference type="ARBA" id="ARBA00007664"/>
    </source>
</evidence>
<comment type="similarity">
    <text evidence="1">Belongs to the peptidase S1 family.</text>
</comment>
<feature type="domain" description="Peptidase S1" evidence="8">
    <location>
        <begin position="44"/>
        <end position="272"/>
    </location>
</feature>
<dbReference type="SMART" id="SM00020">
    <property type="entry name" value="Tryp_SPc"/>
    <property type="match status" value="1"/>
</dbReference>
<dbReference type="Gene3D" id="2.40.10.10">
    <property type="entry name" value="Trypsin-like serine proteases"/>
    <property type="match status" value="2"/>
</dbReference>
<dbReference type="SUPFAM" id="SSF50494">
    <property type="entry name" value="Trypsin-like serine proteases"/>
    <property type="match status" value="1"/>
</dbReference>
<keyword evidence="5" id="KW-1015">Disulfide bond</keyword>
<sequence length="276" mass="30143">MKLIVFVLAIAALEAAVPKSSDLQFLRMYKEPIIEVKSEFSPRIMGGDEAEPHSIPYQVFLEVHNDTFGWYCGGSLISQNYVLTAGHCGFYGDTAIITLGAHKITETEDTQVVVTSTDITVHEKYHETRLNNDVCVIKLPEPVTLTDAIQPTVLPSRSDIDNTFEGADARISGWGLTDGQNHDLSEVLNYVDVTVINNRQCEKVFGILLPSVICTSGARNTGSCNGDSGGPLVLNGVQIGVVSFGILDCIRGYPSGFSRLTRFLDWIETNTDVVIN</sequence>
<organism evidence="9 10">
    <name type="scientific">Zophobas morio</name>
    <dbReference type="NCBI Taxonomy" id="2755281"/>
    <lineage>
        <taxon>Eukaryota</taxon>
        <taxon>Metazoa</taxon>
        <taxon>Ecdysozoa</taxon>
        <taxon>Arthropoda</taxon>
        <taxon>Hexapoda</taxon>
        <taxon>Insecta</taxon>
        <taxon>Pterygota</taxon>
        <taxon>Neoptera</taxon>
        <taxon>Endopterygota</taxon>
        <taxon>Coleoptera</taxon>
        <taxon>Polyphaga</taxon>
        <taxon>Cucujiformia</taxon>
        <taxon>Tenebrionidae</taxon>
        <taxon>Zophobas</taxon>
    </lineage>
</organism>
<evidence type="ECO:0000256" key="6">
    <source>
        <dbReference type="RuleBase" id="RU363034"/>
    </source>
</evidence>
<gene>
    <name evidence="9" type="ORF">Zmor_025800</name>
</gene>
<evidence type="ECO:0000256" key="3">
    <source>
        <dbReference type="ARBA" id="ARBA00022801"/>
    </source>
</evidence>
<dbReference type="InterPro" id="IPR009003">
    <property type="entry name" value="Peptidase_S1_PA"/>
</dbReference>
<evidence type="ECO:0000313" key="9">
    <source>
        <dbReference type="EMBL" id="KAJ3643063.1"/>
    </source>
</evidence>
<dbReference type="FunFam" id="2.40.10.10:FF:000034">
    <property type="entry name" value="Eupolytin"/>
    <property type="match status" value="1"/>
</dbReference>
<keyword evidence="3 6" id="KW-0378">Hydrolase</keyword>
<dbReference type="PANTHER" id="PTHR24276">
    <property type="entry name" value="POLYSERASE-RELATED"/>
    <property type="match status" value="1"/>
</dbReference>
<accession>A0AA38HSA8</accession>
<dbReference type="InterPro" id="IPR043504">
    <property type="entry name" value="Peptidase_S1_PA_chymotrypsin"/>
</dbReference>
<dbReference type="InterPro" id="IPR018114">
    <property type="entry name" value="TRYPSIN_HIS"/>
</dbReference>
<dbReference type="InterPro" id="IPR050430">
    <property type="entry name" value="Peptidase_S1"/>
</dbReference>
<dbReference type="EMBL" id="JALNTZ010000008">
    <property type="protein sequence ID" value="KAJ3643063.1"/>
    <property type="molecule type" value="Genomic_DNA"/>
</dbReference>
<dbReference type="InterPro" id="IPR001254">
    <property type="entry name" value="Trypsin_dom"/>
</dbReference>
<dbReference type="InterPro" id="IPR001314">
    <property type="entry name" value="Peptidase_S1A"/>
</dbReference>
<evidence type="ECO:0000256" key="5">
    <source>
        <dbReference type="ARBA" id="ARBA00023157"/>
    </source>
</evidence>
<keyword evidence="2 6" id="KW-0645">Protease</keyword>
<reference evidence="9" key="1">
    <citation type="journal article" date="2023" name="G3 (Bethesda)">
        <title>Whole genome assemblies of Zophobas morio and Tenebrio molitor.</title>
        <authorList>
            <person name="Kaur S."/>
            <person name="Stinson S.A."/>
            <person name="diCenzo G.C."/>
        </authorList>
    </citation>
    <scope>NUCLEOTIDE SEQUENCE</scope>
    <source>
        <strain evidence="9">QUZm001</strain>
    </source>
</reference>
<keyword evidence="4 6" id="KW-0720">Serine protease</keyword>
<protein>
    <recommendedName>
        <fullName evidence="8">Peptidase S1 domain-containing protein</fullName>
    </recommendedName>
</protein>
<evidence type="ECO:0000256" key="2">
    <source>
        <dbReference type="ARBA" id="ARBA00022670"/>
    </source>
</evidence>
<dbReference type="PROSITE" id="PS00134">
    <property type="entry name" value="TRYPSIN_HIS"/>
    <property type="match status" value="1"/>
</dbReference>
<dbReference type="GO" id="GO:0004252">
    <property type="term" value="F:serine-type endopeptidase activity"/>
    <property type="evidence" value="ECO:0007669"/>
    <property type="project" value="InterPro"/>
</dbReference>
<dbReference type="PROSITE" id="PS50240">
    <property type="entry name" value="TRYPSIN_DOM"/>
    <property type="match status" value="1"/>
</dbReference>
<dbReference type="PROSITE" id="PS00135">
    <property type="entry name" value="TRYPSIN_SER"/>
    <property type="match status" value="1"/>
</dbReference>
<dbReference type="Proteomes" id="UP001168821">
    <property type="component" value="Unassembled WGS sequence"/>
</dbReference>
<name>A0AA38HSA8_9CUCU</name>
<dbReference type="AlphaFoldDB" id="A0AA38HSA8"/>
<feature type="signal peptide" evidence="7">
    <location>
        <begin position="1"/>
        <end position="15"/>
    </location>
</feature>
<dbReference type="PRINTS" id="PR00722">
    <property type="entry name" value="CHYMOTRYPSIN"/>
</dbReference>